<dbReference type="Pfam" id="PF13347">
    <property type="entry name" value="MFS_2"/>
    <property type="match status" value="1"/>
</dbReference>
<feature type="transmembrane region" description="Helical" evidence="2">
    <location>
        <begin position="56"/>
        <end position="75"/>
    </location>
</feature>
<dbReference type="CDD" id="cd17332">
    <property type="entry name" value="MFS_MelB_like"/>
    <property type="match status" value="1"/>
</dbReference>
<keyword evidence="4" id="KW-1185">Reference proteome</keyword>
<dbReference type="Gene3D" id="1.20.1250.20">
    <property type="entry name" value="MFS general substrate transporter like domains"/>
    <property type="match status" value="2"/>
</dbReference>
<dbReference type="InterPro" id="IPR036259">
    <property type="entry name" value="MFS_trans_sf"/>
</dbReference>
<sequence length="473" mass="49029">MDPEPAGVTPSAAPTPVEPLSPTVRRGYALGSVATGTFGTVPGLLLLPYLTDTLGVAAGLAAVLVFLPKAWDVLLNPVAGRISDRSVSPRGRRRPFLLRAGTALALTFALIFAGPSAPVWLAAGWVVVLFLACASAYAFFQVPYVAMPAEMTLDYGERTRLMTWRVAVLALAILLSGATAPLVVNAVADAWSRLAGYRVMGVYIGLVLLVGVIGAYRGTRDAPDHGVASPSGTTREQLRLVAQSRDFRALLTTFVLQAAGVGAMLAGVAYVASNLLDAGGADSILFVAFVAPALVVTPLWERFARTRGKRAGYLAATAFLGVGAACTFVAISGSAPAAYAAAAIVGIGYAGAQVFPMAMLPDVAADDAARTGQNRTGVFTGVWTAGETLGLALGPGIFGLVLALGGYVSSRDGTAEQPDSAITAIAVGFSFVPAALIALSVVWLLRYRLDDRALRVPAPRRTPDQTDDPKESR</sequence>
<protein>
    <submittedName>
        <fullName evidence="3">Na+/melibiose symporter-like transporter</fullName>
    </submittedName>
</protein>
<feature type="transmembrane region" description="Helical" evidence="2">
    <location>
        <begin position="249"/>
        <end position="271"/>
    </location>
</feature>
<evidence type="ECO:0000313" key="3">
    <source>
        <dbReference type="EMBL" id="PJJ53673.1"/>
    </source>
</evidence>
<comment type="caution">
    <text evidence="3">The sequence shown here is derived from an EMBL/GenBank/DDBJ whole genome shotgun (WGS) entry which is preliminary data.</text>
</comment>
<dbReference type="GO" id="GO:0008643">
    <property type="term" value="P:carbohydrate transport"/>
    <property type="evidence" value="ECO:0007669"/>
    <property type="project" value="InterPro"/>
</dbReference>
<evidence type="ECO:0000313" key="4">
    <source>
        <dbReference type="Proteomes" id="UP000230842"/>
    </source>
</evidence>
<feature type="transmembrane region" description="Helical" evidence="2">
    <location>
        <begin position="283"/>
        <end position="300"/>
    </location>
</feature>
<keyword evidence="2" id="KW-1133">Transmembrane helix</keyword>
<dbReference type="RefSeq" id="WP_100415251.1">
    <property type="nucleotide sequence ID" value="NZ_PGEZ01000002.1"/>
</dbReference>
<dbReference type="GO" id="GO:0005886">
    <property type="term" value="C:plasma membrane"/>
    <property type="evidence" value="ECO:0007669"/>
    <property type="project" value="TreeGrafter"/>
</dbReference>
<dbReference type="OrthoDB" id="3717977at2"/>
<dbReference type="PANTHER" id="PTHR11328">
    <property type="entry name" value="MAJOR FACILITATOR SUPERFAMILY DOMAIN-CONTAINING PROTEIN"/>
    <property type="match status" value="1"/>
</dbReference>
<dbReference type="AlphaFoldDB" id="A0A2M9B6U7"/>
<dbReference type="InterPro" id="IPR039672">
    <property type="entry name" value="MFS_2"/>
</dbReference>
<feature type="transmembrane region" description="Helical" evidence="2">
    <location>
        <begin position="420"/>
        <end position="445"/>
    </location>
</feature>
<keyword evidence="2" id="KW-0472">Membrane</keyword>
<feature type="transmembrane region" description="Helical" evidence="2">
    <location>
        <begin position="119"/>
        <end position="140"/>
    </location>
</feature>
<feature type="transmembrane region" description="Helical" evidence="2">
    <location>
        <begin position="161"/>
        <end position="183"/>
    </location>
</feature>
<dbReference type="PANTHER" id="PTHR11328:SF24">
    <property type="entry name" value="MAJOR FACILITATOR SUPERFAMILY (MFS) PROFILE DOMAIN-CONTAINING PROTEIN"/>
    <property type="match status" value="1"/>
</dbReference>
<dbReference type="EMBL" id="PGEZ01000002">
    <property type="protein sequence ID" value="PJJ53673.1"/>
    <property type="molecule type" value="Genomic_DNA"/>
</dbReference>
<feature type="transmembrane region" description="Helical" evidence="2">
    <location>
        <begin position="312"/>
        <end position="331"/>
    </location>
</feature>
<keyword evidence="2" id="KW-0812">Transmembrane</keyword>
<proteinExistence type="predicted"/>
<dbReference type="GO" id="GO:0015293">
    <property type="term" value="F:symporter activity"/>
    <property type="evidence" value="ECO:0007669"/>
    <property type="project" value="InterPro"/>
</dbReference>
<accession>A0A2M9B6U7</accession>
<dbReference type="SUPFAM" id="SSF103473">
    <property type="entry name" value="MFS general substrate transporter"/>
    <property type="match status" value="1"/>
</dbReference>
<gene>
    <name evidence="3" type="ORF">CLV56_3164</name>
</gene>
<dbReference type="Proteomes" id="UP000230842">
    <property type="component" value="Unassembled WGS sequence"/>
</dbReference>
<feature type="transmembrane region" description="Helical" evidence="2">
    <location>
        <begin position="96"/>
        <end position="113"/>
    </location>
</feature>
<reference evidence="3 4" key="1">
    <citation type="submission" date="2017-11" db="EMBL/GenBank/DDBJ databases">
        <title>Genomic Encyclopedia of Archaeal and Bacterial Type Strains, Phase II (KMG-II): From Individual Species to Whole Genera.</title>
        <authorList>
            <person name="Goeker M."/>
        </authorList>
    </citation>
    <scope>NUCLEOTIDE SEQUENCE [LARGE SCALE GENOMIC DNA]</scope>
    <source>
        <strain evidence="3 4">DSM 27763</strain>
    </source>
</reference>
<feature type="transmembrane region" description="Helical" evidence="2">
    <location>
        <begin position="337"/>
        <end position="360"/>
    </location>
</feature>
<feature type="region of interest" description="Disordered" evidence="1">
    <location>
        <begin position="1"/>
        <end position="20"/>
    </location>
</feature>
<organism evidence="3 4">
    <name type="scientific">Mumia flava</name>
    <dbReference type="NCBI Taxonomy" id="1348852"/>
    <lineage>
        <taxon>Bacteria</taxon>
        <taxon>Bacillati</taxon>
        <taxon>Actinomycetota</taxon>
        <taxon>Actinomycetes</taxon>
        <taxon>Propionibacteriales</taxon>
        <taxon>Nocardioidaceae</taxon>
        <taxon>Mumia</taxon>
    </lineage>
</organism>
<evidence type="ECO:0000256" key="1">
    <source>
        <dbReference type="SAM" id="MobiDB-lite"/>
    </source>
</evidence>
<feature type="transmembrane region" description="Helical" evidence="2">
    <location>
        <begin position="195"/>
        <end position="216"/>
    </location>
</feature>
<feature type="transmembrane region" description="Helical" evidence="2">
    <location>
        <begin position="381"/>
        <end position="408"/>
    </location>
</feature>
<evidence type="ECO:0000256" key="2">
    <source>
        <dbReference type="SAM" id="Phobius"/>
    </source>
</evidence>
<name>A0A2M9B6U7_9ACTN</name>